<evidence type="ECO:0000256" key="4">
    <source>
        <dbReference type="ARBA" id="ARBA00023002"/>
    </source>
</evidence>
<dbReference type="GO" id="GO:0006643">
    <property type="term" value="P:membrane lipid metabolic process"/>
    <property type="evidence" value="ECO:0007669"/>
    <property type="project" value="TreeGrafter"/>
</dbReference>
<keyword evidence="5" id="KW-0443">Lipid metabolism</keyword>
<proteinExistence type="predicted"/>
<keyword evidence="2" id="KW-0812">Transmembrane</keyword>
<sequence length="396" mass="45293">MLTSRVVGQESETFSCFALSSMSAVNKKPLRLNDLAASGMLGTVQEILRLVLDGWKYAAYIYIYTNWRIVTLPWDSVWTWWVAFIVADFLYYWTHRASHEINFIWASHQVHHSSEDYTFSSALRQSVLLNQILWVPALSSSGIDSPASGVFSSFSTKLSVSILDTYRGRNRYCIDKNYAGVLIIWDRMFGTFEAEKEKEEIAYGLINTSNTFEPLYIQFGYTLNVLKKFWSTENWRDKLSVLFKGPGWSPGKPWHGNAEDIPVVEYPIQKYDPPLPLWRHLYAIVHVASVVIAYATLHRIQHAVCFNTGIDALSCLHRSGLLLLSLYPYESMSCSPDIAFSPCRPYACSGNDSMCISSIWIDMDDELDEQLVNHAAFQKRRNNQEKTIMKLSTAYS</sequence>
<evidence type="ECO:0000259" key="7">
    <source>
        <dbReference type="Pfam" id="PF04116"/>
    </source>
</evidence>
<keyword evidence="4" id="KW-0560">Oxidoreductase</keyword>
<feature type="domain" description="Fatty acid hydroxylase" evidence="7">
    <location>
        <begin position="81"/>
        <end position="135"/>
    </location>
</feature>
<accession>A0AAV4WBJ9</accession>
<evidence type="ECO:0000256" key="1">
    <source>
        <dbReference type="ARBA" id="ARBA00004127"/>
    </source>
</evidence>
<comment type="caution">
    <text evidence="8">The sequence shown here is derived from an EMBL/GenBank/DDBJ whole genome shotgun (WGS) entry which is preliminary data.</text>
</comment>
<keyword evidence="3" id="KW-1133">Transmembrane helix</keyword>
<evidence type="ECO:0000256" key="3">
    <source>
        <dbReference type="ARBA" id="ARBA00022989"/>
    </source>
</evidence>
<dbReference type="AlphaFoldDB" id="A0AAV4WBJ9"/>
<dbReference type="PANTHER" id="PTHR21624:SF1">
    <property type="entry name" value="ALKYLGLYCEROL MONOOXYGENASE"/>
    <property type="match status" value="1"/>
</dbReference>
<dbReference type="GO" id="GO:0016020">
    <property type="term" value="C:membrane"/>
    <property type="evidence" value="ECO:0007669"/>
    <property type="project" value="GOC"/>
</dbReference>
<gene>
    <name evidence="8" type="primary">agmo</name>
    <name evidence="8" type="ORF">CDAR_186331</name>
</gene>
<dbReference type="GO" id="GO:0008610">
    <property type="term" value="P:lipid biosynthetic process"/>
    <property type="evidence" value="ECO:0007669"/>
    <property type="project" value="InterPro"/>
</dbReference>
<dbReference type="GO" id="GO:0005783">
    <property type="term" value="C:endoplasmic reticulum"/>
    <property type="evidence" value="ECO:0007669"/>
    <property type="project" value="TreeGrafter"/>
</dbReference>
<dbReference type="InterPro" id="IPR051689">
    <property type="entry name" value="Sterol_desaturase/TMEM195"/>
</dbReference>
<evidence type="ECO:0000313" key="8">
    <source>
        <dbReference type="EMBL" id="GIY80122.1"/>
    </source>
</evidence>
<evidence type="ECO:0000256" key="5">
    <source>
        <dbReference type="ARBA" id="ARBA00023098"/>
    </source>
</evidence>
<reference evidence="8 9" key="1">
    <citation type="submission" date="2021-06" db="EMBL/GenBank/DDBJ databases">
        <title>Caerostris darwini draft genome.</title>
        <authorList>
            <person name="Kono N."/>
            <person name="Arakawa K."/>
        </authorList>
    </citation>
    <scope>NUCLEOTIDE SEQUENCE [LARGE SCALE GENOMIC DNA]</scope>
</reference>
<comment type="subcellular location">
    <subcellularLocation>
        <location evidence="1">Endomembrane system</location>
        <topology evidence="1">Multi-pass membrane protein</topology>
    </subcellularLocation>
</comment>
<name>A0AAV4WBJ9_9ARAC</name>
<dbReference type="Proteomes" id="UP001054837">
    <property type="component" value="Unassembled WGS sequence"/>
</dbReference>
<dbReference type="GO" id="GO:0005506">
    <property type="term" value="F:iron ion binding"/>
    <property type="evidence" value="ECO:0007669"/>
    <property type="project" value="InterPro"/>
</dbReference>
<dbReference type="EMBL" id="BPLQ01014476">
    <property type="protein sequence ID" value="GIY80122.1"/>
    <property type="molecule type" value="Genomic_DNA"/>
</dbReference>
<keyword evidence="8" id="KW-0503">Monooxygenase</keyword>
<dbReference type="PANTHER" id="PTHR21624">
    <property type="entry name" value="STEROL DESATURASE-RELATED PROTEIN"/>
    <property type="match status" value="1"/>
</dbReference>
<organism evidence="8 9">
    <name type="scientific">Caerostris darwini</name>
    <dbReference type="NCBI Taxonomy" id="1538125"/>
    <lineage>
        <taxon>Eukaryota</taxon>
        <taxon>Metazoa</taxon>
        <taxon>Ecdysozoa</taxon>
        <taxon>Arthropoda</taxon>
        <taxon>Chelicerata</taxon>
        <taxon>Arachnida</taxon>
        <taxon>Araneae</taxon>
        <taxon>Araneomorphae</taxon>
        <taxon>Entelegynae</taxon>
        <taxon>Araneoidea</taxon>
        <taxon>Araneidae</taxon>
        <taxon>Caerostris</taxon>
    </lineage>
</organism>
<dbReference type="InterPro" id="IPR006694">
    <property type="entry name" value="Fatty_acid_hydroxylase"/>
</dbReference>
<evidence type="ECO:0000256" key="6">
    <source>
        <dbReference type="ARBA" id="ARBA00023136"/>
    </source>
</evidence>
<evidence type="ECO:0000256" key="2">
    <source>
        <dbReference type="ARBA" id="ARBA00022692"/>
    </source>
</evidence>
<protein>
    <submittedName>
        <fullName evidence="8">Alkylglycerol monooxygenase</fullName>
    </submittedName>
</protein>
<evidence type="ECO:0000313" key="9">
    <source>
        <dbReference type="Proteomes" id="UP001054837"/>
    </source>
</evidence>
<dbReference type="Pfam" id="PF04116">
    <property type="entry name" value="FA_hydroxylase"/>
    <property type="match status" value="1"/>
</dbReference>
<keyword evidence="6" id="KW-0472">Membrane</keyword>
<dbReference type="GO" id="GO:0050479">
    <property type="term" value="F:glyceryl-ether monooxygenase activity"/>
    <property type="evidence" value="ECO:0007669"/>
    <property type="project" value="TreeGrafter"/>
</dbReference>
<keyword evidence="9" id="KW-1185">Reference proteome</keyword>